<dbReference type="AlphaFoldDB" id="A0A9W8SCV1"/>
<evidence type="ECO:0000259" key="2">
    <source>
        <dbReference type="PROSITE" id="PS50089"/>
    </source>
</evidence>
<feature type="domain" description="RING-type" evidence="2">
    <location>
        <begin position="29"/>
        <end position="90"/>
    </location>
</feature>
<dbReference type="PROSITE" id="PS50089">
    <property type="entry name" value="ZF_RING_2"/>
    <property type="match status" value="1"/>
</dbReference>
<sequence length="329" mass="37209">MSVSETYWPTLKAILDQDPTAALRLDLQCEICLETMTVNDDDILCEPDDEAGLHHGAYIIPCGHIFGYKCASELMLHKRENRAHHSCPQCCDCLHSAMCECPLNQGTLLRVGADLQDAIHASVEKSREVVLWCHDCEMRFLLSSLWRIAFLGINFDDILQGLLIVGFTIRTSDKVWEYQSPSPDRRLIRQLEIPRELLEIFQWLGNFVASHHGLKKESGDQWEFEINLYEVSSEETFAEELALQERQLQVVRERLEHLEVIRYEQACLEAKDIVLMLGGHSFFGSPILGESDSESDADGAMGDLDALDSESDVEGFVDDLDALDDFTVG</sequence>
<dbReference type="OrthoDB" id="8062037at2759"/>
<dbReference type="InterPro" id="IPR013083">
    <property type="entry name" value="Znf_RING/FYVE/PHD"/>
</dbReference>
<comment type="caution">
    <text evidence="3">The sequence shown here is derived from an EMBL/GenBank/DDBJ whole genome shotgun (WGS) entry which is preliminary data.</text>
</comment>
<gene>
    <name evidence="3" type="ORF">NW762_001623</name>
</gene>
<dbReference type="SUPFAM" id="SSF57850">
    <property type="entry name" value="RING/U-box"/>
    <property type="match status" value="1"/>
</dbReference>
<reference evidence="3" key="1">
    <citation type="submission" date="2022-09" db="EMBL/GenBank/DDBJ databases">
        <title>Fusarium specimens isolated from Avocado Roots.</title>
        <authorList>
            <person name="Stajich J."/>
            <person name="Roper C."/>
            <person name="Heimlech-Rivalta G."/>
        </authorList>
    </citation>
    <scope>NUCLEOTIDE SEQUENCE</scope>
    <source>
        <strain evidence="3">CF00136</strain>
    </source>
</reference>
<organism evidence="3 4">
    <name type="scientific">Fusarium torreyae</name>
    <dbReference type="NCBI Taxonomy" id="1237075"/>
    <lineage>
        <taxon>Eukaryota</taxon>
        <taxon>Fungi</taxon>
        <taxon>Dikarya</taxon>
        <taxon>Ascomycota</taxon>
        <taxon>Pezizomycotina</taxon>
        <taxon>Sordariomycetes</taxon>
        <taxon>Hypocreomycetidae</taxon>
        <taxon>Hypocreales</taxon>
        <taxon>Nectriaceae</taxon>
        <taxon>Fusarium</taxon>
    </lineage>
</organism>
<evidence type="ECO:0000313" key="4">
    <source>
        <dbReference type="Proteomes" id="UP001152049"/>
    </source>
</evidence>
<dbReference type="InterPro" id="IPR001841">
    <property type="entry name" value="Znf_RING"/>
</dbReference>
<name>A0A9W8SCV1_9HYPO</name>
<evidence type="ECO:0000256" key="1">
    <source>
        <dbReference type="PROSITE-ProRule" id="PRU00175"/>
    </source>
</evidence>
<keyword evidence="1" id="KW-0863">Zinc-finger</keyword>
<keyword evidence="4" id="KW-1185">Reference proteome</keyword>
<dbReference type="EMBL" id="JAOQAZ010000002">
    <property type="protein sequence ID" value="KAJ4269952.1"/>
    <property type="molecule type" value="Genomic_DNA"/>
</dbReference>
<dbReference type="SMART" id="SM00184">
    <property type="entry name" value="RING"/>
    <property type="match status" value="1"/>
</dbReference>
<keyword evidence="1" id="KW-0479">Metal-binding</keyword>
<proteinExistence type="predicted"/>
<protein>
    <recommendedName>
        <fullName evidence="2">RING-type domain-containing protein</fullName>
    </recommendedName>
</protein>
<dbReference type="GO" id="GO:0008270">
    <property type="term" value="F:zinc ion binding"/>
    <property type="evidence" value="ECO:0007669"/>
    <property type="project" value="UniProtKB-KW"/>
</dbReference>
<dbReference type="Gene3D" id="3.30.40.10">
    <property type="entry name" value="Zinc/RING finger domain, C3HC4 (zinc finger)"/>
    <property type="match status" value="1"/>
</dbReference>
<accession>A0A9W8SCV1</accession>
<evidence type="ECO:0000313" key="3">
    <source>
        <dbReference type="EMBL" id="KAJ4269952.1"/>
    </source>
</evidence>
<dbReference type="Proteomes" id="UP001152049">
    <property type="component" value="Unassembled WGS sequence"/>
</dbReference>
<keyword evidence="1" id="KW-0862">Zinc</keyword>